<accession>V9E340</accession>
<reference evidence="2 3" key="1">
    <citation type="submission" date="2013-11" db="EMBL/GenBank/DDBJ databases">
        <title>The Genome Sequence of Phytophthora parasitica P1569.</title>
        <authorList>
            <consortium name="The Broad Institute Genomics Platform"/>
            <person name="Russ C."/>
            <person name="Tyler B."/>
            <person name="Panabieres F."/>
            <person name="Shan W."/>
            <person name="Tripathy S."/>
            <person name="Grunwald N."/>
            <person name="Machado M."/>
            <person name="Johnson C.S."/>
            <person name="Arredondo F."/>
            <person name="Hong C."/>
            <person name="Coffey M."/>
            <person name="Young S.K."/>
            <person name="Zeng Q."/>
            <person name="Gargeya S."/>
            <person name="Fitzgerald M."/>
            <person name="Abouelleil A."/>
            <person name="Alvarado L."/>
            <person name="Chapman S.B."/>
            <person name="Gainer-Dewar J."/>
            <person name="Goldberg J."/>
            <person name="Griggs A."/>
            <person name="Gujja S."/>
            <person name="Hansen M."/>
            <person name="Howarth C."/>
            <person name="Imamovic A."/>
            <person name="Ireland A."/>
            <person name="Larimer J."/>
            <person name="McCowan C."/>
            <person name="Murphy C."/>
            <person name="Pearson M."/>
            <person name="Poon T.W."/>
            <person name="Priest M."/>
            <person name="Roberts A."/>
            <person name="Saif S."/>
            <person name="Shea T."/>
            <person name="Sykes S."/>
            <person name="Wortman J."/>
            <person name="Nusbaum C."/>
            <person name="Birren B."/>
        </authorList>
    </citation>
    <scope>NUCLEOTIDE SEQUENCE [LARGE SCALE GENOMIC DNA]</scope>
    <source>
        <strain evidence="2 3">P1569</strain>
    </source>
</reference>
<evidence type="ECO:0000313" key="2">
    <source>
        <dbReference type="EMBL" id="ETI32737.1"/>
    </source>
</evidence>
<evidence type="ECO:0000256" key="1">
    <source>
        <dbReference type="SAM" id="MobiDB-lite"/>
    </source>
</evidence>
<dbReference type="Proteomes" id="UP000018721">
    <property type="component" value="Unassembled WGS sequence"/>
</dbReference>
<feature type="region of interest" description="Disordered" evidence="1">
    <location>
        <begin position="95"/>
        <end position="116"/>
    </location>
</feature>
<gene>
    <name evidence="2" type="ORF">F443_20508</name>
</gene>
<sequence length="189" mass="20890">HSRKEAWIMIERPRASSQTTNDGQGALTEPKPSIQIRLQFDDEGADVEDANVEEGHDEDPDEDNAGSVNDYEEEGEYIGDVDDGVDAIEGIRDMDQALRGSEDDTRPLRDNGGDRDVRVHQDQRYSTVINLSTHDLDSPSDASLITVASFVGRVAQSTVVDVTREMGEMTDQLATTNQALTAQQIWEQV</sequence>
<feature type="compositionally biased region" description="Basic and acidic residues" evidence="1">
    <location>
        <begin position="1"/>
        <end position="14"/>
    </location>
</feature>
<proteinExistence type="predicted"/>
<organism evidence="2 3">
    <name type="scientific">Phytophthora nicotianae P1569</name>
    <dbReference type="NCBI Taxonomy" id="1317065"/>
    <lineage>
        <taxon>Eukaryota</taxon>
        <taxon>Sar</taxon>
        <taxon>Stramenopiles</taxon>
        <taxon>Oomycota</taxon>
        <taxon>Peronosporomycetes</taxon>
        <taxon>Peronosporales</taxon>
        <taxon>Peronosporaceae</taxon>
        <taxon>Phytophthora</taxon>
    </lineage>
</organism>
<dbReference type="HOGENOM" id="CLU_1438022_0_0_1"/>
<protein>
    <submittedName>
        <fullName evidence="2">Uncharacterized protein</fullName>
    </submittedName>
</protein>
<feature type="non-terminal residue" evidence="2">
    <location>
        <position position="1"/>
    </location>
</feature>
<name>V9E340_PHYNI</name>
<comment type="caution">
    <text evidence="2">The sequence shown here is derived from an EMBL/GenBank/DDBJ whole genome shotgun (WGS) entry which is preliminary data.</text>
</comment>
<dbReference type="EMBL" id="ANIZ01003567">
    <property type="protein sequence ID" value="ETI32737.1"/>
    <property type="molecule type" value="Genomic_DNA"/>
</dbReference>
<keyword evidence="3" id="KW-1185">Reference proteome</keyword>
<feature type="compositionally biased region" description="Acidic residues" evidence="1">
    <location>
        <begin position="41"/>
        <end position="83"/>
    </location>
</feature>
<feature type="region of interest" description="Disordered" evidence="1">
    <location>
        <begin position="1"/>
        <end position="83"/>
    </location>
</feature>
<evidence type="ECO:0000313" key="3">
    <source>
        <dbReference type="Proteomes" id="UP000018721"/>
    </source>
</evidence>
<dbReference type="AlphaFoldDB" id="V9E340"/>